<keyword evidence="1" id="KW-0472">Membrane</keyword>
<dbReference type="AlphaFoldDB" id="A0A6A3AGJ8"/>
<keyword evidence="1" id="KW-1133">Transmembrane helix</keyword>
<name>A0A6A3AGJ8_HIBSY</name>
<evidence type="ECO:0000313" key="2">
    <source>
        <dbReference type="EMBL" id="KAE8703700.1"/>
    </source>
</evidence>
<dbReference type="Proteomes" id="UP000436088">
    <property type="component" value="Unassembled WGS sequence"/>
</dbReference>
<evidence type="ECO:0000256" key="1">
    <source>
        <dbReference type="SAM" id="Phobius"/>
    </source>
</evidence>
<reference evidence="2" key="1">
    <citation type="submission" date="2019-09" db="EMBL/GenBank/DDBJ databases">
        <title>Draft genome information of white flower Hibiscus syriacus.</title>
        <authorList>
            <person name="Kim Y.-M."/>
        </authorList>
    </citation>
    <scope>NUCLEOTIDE SEQUENCE [LARGE SCALE GENOMIC DNA]</scope>
    <source>
        <strain evidence="2">YM2019G1</strain>
    </source>
</reference>
<dbReference type="EMBL" id="VEPZ02000998">
    <property type="protein sequence ID" value="KAE8703700.1"/>
    <property type="molecule type" value="Genomic_DNA"/>
</dbReference>
<proteinExistence type="predicted"/>
<organism evidence="2 3">
    <name type="scientific">Hibiscus syriacus</name>
    <name type="common">Rose of Sharon</name>
    <dbReference type="NCBI Taxonomy" id="106335"/>
    <lineage>
        <taxon>Eukaryota</taxon>
        <taxon>Viridiplantae</taxon>
        <taxon>Streptophyta</taxon>
        <taxon>Embryophyta</taxon>
        <taxon>Tracheophyta</taxon>
        <taxon>Spermatophyta</taxon>
        <taxon>Magnoliopsida</taxon>
        <taxon>eudicotyledons</taxon>
        <taxon>Gunneridae</taxon>
        <taxon>Pentapetalae</taxon>
        <taxon>rosids</taxon>
        <taxon>malvids</taxon>
        <taxon>Malvales</taxon>
        <taxon>Malvaceae</taxon>
        <taxon>Malvoideae</taxon>
        <taxon>Hibiscus</taxon>
    </lineage>
</organism>
<comment type="caution">
    <text evidence="2">The sequence shown here is derived from an EMBL/GenBank/DDBJ whole genome shotgun (WGS) entry which is preliminary data.</text>
</comment>
<keyword evidence="3" id="KW-1185">Reference proteome</keyword>
<keyword evidence="1" id="KW-0812">Transmembrane</keyword>
<feature type="transmembrane region" description="Helical" evidence="1">
    <location>
        <begin position="29"/>
        <end position="52"/>
    </location>
</feature>
<sequence length="429" mass="46372">MVSFRATNASPYCSRQPLSADTVIGSLEYLGPAAIFVAALIALLVRSVMAFISITTTDRGSVLPLKNGATDLMQRREYEVSEHRVLIRGFEAAVDGCGIGVGTGAEAVVGAEAGGCGLTQMTGLKKMMQQKSIRVRRKTIVTDFVIVQGLKNLGLDGVVFRNQSRIHGFFQSHQSIIACFKRSKHRHTVHGRLLDRILSSDHGSFRVAAFSVALVVFLLPLMIMMSRALAVGDNCESMEKEDYEIFVAQDSTNCVVAVVDDEPPLLPQQVGVDKTMEVRATCGSPIFDHEKITTILEGLSIGSKTFVIVLTMSHDPITLDGVVSLLLDVELEQKGFDQFEGLSLSASVAEGLRRPSQSFGSQGGRSQGHQEDRGVVYDFSANCVAKMVTLLTGVGTVQGKWFIESEVTHHVTTKPGDALDEADYSGADK</sequence>
<feature type="transmembrane region" description="Helical" evidence="1">
    <location>
        <begin position="205"/>
        <end position="225"/>
    </location>
</feature>
<evidence type="ECO:0000313" key="3">
    <source>
        <dbReference type="Proteomes" id="UP000436088"/>
    </source>
</evidence>
<accession>A0A6A3AGJ8</accession>
<protein>
    <submittedName>
        <fullName evidence="2">Uncharacterized protein</fullName>
    </submittedName>
</protein>
<gene>
    <name evidence="2" type="ORF">F3Y22_tig00110467pilonHSYRG00291</name>
</gene>